<protein>
    <recommendedName>
        <fullName evidence="10">Endonuclease</fullName>
        <ecNumber evidence="10">3.1.30.-</ecNumber>
    </recommendedName>
</protein>
<dbReference type="GO" id="GO:0046872">
    <property type="term" value="F:metal ion binding"/>
    <property type="evidence" value="ECO:0007669"/>
    <property type="project" value="UniProtKB-KW"/>
</dbReference>
<dbReference type="SMART" id="SM00892">
    <property type="entry name" value="Endonuclease_NS"/>
    <property type="match status" value="1"/>
</dbReference>
<dbReference type="InterPro" id="IPR044925">
    <property type="entry name" value="His-Me_finger_sf"/>
</dbReference>
<dbReference type="SUPFAM" id="SSF54060">
    <property type="entry name" value="His-Me finger endonucleases"/>
    <property type="match status" value="1"/>
</dbReference>
<organism evidence="13 14">
    <name type="scientific">Xanthocytophaga flava</name>
    <dbReference type="NCBI Taxonomy" id="3048013"/>
    <lineage>
        <taxon>Bacteria</taxon>
        <taxon>Pseudomonadati</taxon>
        <taxon>Bacteroidota</taxon>
        <taxon>Cytophagia</taxon>
        <taxon>Cytophagales</taxon>
        <taxon>Rhodocytophagaceae</taxon>
        <taxon>Xanthocytophaga</taxon>
    </lineage>
</organism>
<evidence type="ECO:0000256" key="7">
    <source>
        <dbReference type="ARBA" id="ARBA00022842"/>
    </source>
</evidence>
<evidence type="ECO:0000256" key="9">
    <source>
        <dbReference type="PIRSR" id="PIRSR640255-2"/>
    </source>
</evidence>
<dbReference type="PANTHER" id="PTHR13966:SF5">
    <property type="entry name" value="ENDONUCLEASE G, MITOCHONDRIAL"/>
    <property type="match status" value="1"/>
</dbReference>
<evidence type="ECO:0000256" key="10">
    <source>
        <dbReference type="RuleBase" id="RU366055"/>
    </source>
</evidence>
<gene>
    <name evidence="13" type="ORF">QNI16_14190</name>
</gene>
<feature type="binding site" evidence="9">
    <location>
        <position position="161"/>
    </location>
    <ligand>
        <name>Mg(2+)</name>
        <dbReference type="ChEBI" id="CHEBI:18420"/>
        <note>catalytic</note>
    </ligand>
</feature>
<proteinExistence type="inferred from homology"/>
<comment type="similarity">
    <text evidence="2 10">Belongs to the DNA/RNA non-specific endonuclease family.</text>
</comment>
<evidence type="ECO:0000256" key="8">
    <source>
        <dbReference type="PIRSR" id="PIRSR640255-1"/>
    </source>
</evidence>
<dbReference type="InterPro" id="IPR044929">
    <property type="entry name" value="DNA/RNA_non-sp_Endonuclease_sf"/>
</dbReference>
<reference evidence="13" key="1">
    <citation type="submission" date="2023-05" db="EMBL/GenBank/DDBJ databases">
        <authorList>
            <person name="Zhang X."/>
        </authorList>
    </citation>
    <scope>NUCLEOTIDE SEQUENCE</scope>
    <source>
        <strain evidence="13">YF14B1</strain>
    </source>
</reference>
<dbReference type="Gene3D" id="3.40.570.10">
    <property type="entry name" value="Extracellular Endonuclease, subunit A"/>
    <property type="match status" value="1"/>
</dbReference>
<dbReference type="PANTHER" id="PTHR13966">
    <property type="entry name" value="ENDONUCLEASE RELATED"/>
    <property type="match status" value="1"/>
</dbReference>
<evidence type="ECO:0000256" key="6">
    <source>
        <dbReference type="ARBA" id="ARBA00022801"/>
    </source>
</evidence>
<keyword evidence="4 9" id="KW-0479">Metal-binding</keyword>
<evidence type="ECO:0000256" key="5">
    <source>
        <dbReference type="ARBA" id="ARBA00022759"/>
    </source>
</evidence>
<dbReference type="InterPro" id="IPR040255">
    <property type="entry name" value="Non-specific_endonuclease"/>
</dbReference>
<evidence type="ECO:0000313" key="13">
    <source>
        <dbReference type="EMBL" id="MDJ1481646.1"/>
    </source>
</evidence>
<dbReference type="EMBL" id="JASJOS010000005">
    <property type="protein sequence ID" value="MDJ1481646.1"/>
    <property type="molecule type" value="Genomic_DNA"/>
</dbReference>
<evidence type="ECO:0000313" key="14">
    <source>
        <dbReference type="Proteomes" id="UP001241110"/>
    </source>
</evidence>
<dbReference type="AlphaFoldDB" id="A0AAE3QR81"/>
<keyword evidence="3 10" id="KW-0540">Nuclease</keyword>
<evidence type="ECO:0000256" key="3">
    <source>
        <dbReference type="ARBA" id="ARBA00022722"/>
    </source>
</evidence>
<dbReference type="InterPro" id="IPR001604">
    <property type="entry name" value="Endo_G_ENPP1-like_dom"/>
</dbReference>
<dbReference type="RefSeq" id="WP_313979692.1">
    <property type="nucleotide sequence ID" value="NZ_JASJOS010000005.1"/>
</dbReference>
<comment type="caution">
    <text evidence="13">The sequence shown here is derived from an EMBL/GenBank/DDBJ whole genome shotgun (WGS) entry which is preliminary data.</text>
</comment>
<keyword evidence="7" id="KW-0460">Magnesium</keyword>
<evidence type="ECO:0000259" key="11">
    <source>
        <dbReference type="SMART" id="SM00477"/>
    </source>
</evidence>
<feature type="active site" description="Proton acceptor" evidence="8">
    <location>
        <position position="130"/>
    </location>
</feature>
<name>A0AAE3QR81_9BACT</name>
<dbReference type="InterPro" id="IPR020821">
    <property type="entry name" value="ENPP1-3/EXOG-like_nuc-like"/>
</dbReference>
<feature type="domain" description="DNA/RNA non-specific endonuclease/pyrophosphatase/phosphodiesterase" evidence="12">
    <location>
        <begin position="67"/>
        <end position="276"/>
    </location>
</feature>
<evidence type="ECO:0000259" key="12">
    <source>
        <dbReference type="SMART" id="SM00892"/>
    </source>
</evidence>
<dbReference type="InterPro" id="IPR018524">
    <property type="entry name" value="DNA/RNA_endonuclease_AS"/>
</dbReference>
<dbReference type="GO" id="GO:0004519">
    <property type="term" value="F:endonuclease activity"/>
    <property type="evidence" value="ECO:0007669"/>
    <property type="project" value="UniProtKB-UniRule"/>
</dbReference>
<dbReference type="GO" id="GO:0003676">
    <property type="term" value="F:nucleic acid binding"/>
    <property type="evidence" value="ECO:0007669"/>
    <property type="project" value="InterPro"/>
</dbReference>
<comment type="cofactor">
    <cofactor evidence="1 10">
        <name>Mg(2+)</name>
        <dbReference type="ChEBI" id="CHEBI:18420"/>
    </cofactor>
</comment>
<accession>A0AAE3QR81</accession>
<dbReference type="Proteomes" id="UP001241110">
    <property type="component" value="Unassembled WGS sequence"/>
</dbReference>
<dbReference type="EC" id="3.1.30.-" evidence="10"/>
<keyword evidence="5 10" id="KW-0255">Endonuclease</keyword>
<dbReference type="CDD" id="cd00091">
    <property type="entry name" value="NUC"/>
    <property type="match status" value="1"/>
</dbReference>
<dbReference type="PROSITE" id="PS01070">
    <property type="entry name" value="NUCLEASE_NON_SPEC"/>
    <property type="match status" value="1"/>
</dbReference>
<keyword evidence="6 10" id="KW-0378">Hydrolase</keyword>
<dbReference type="Pfam" id="PF01223">
    <property type="entry name" value="Endonuclease_NS"/>
    <property type="match status" value="1"/>
</dbReference>
<dbReference type="GO" id="GO:0016787">
    <property type="term" value="F:hydrolase activity"/>
    <property type="evidence" value="ECO:0007669"/>
    <property type="project" value="UniProtKB-KW"/>
</dbReference>
<evidence type="ECO:0000256" key="4">
    <source>
        <dbReference type="ARBA" id="ARBA00022723"/>
    </source>
</evidence>
<feature type="domain" description="ENPP1-3/EXOG-like endonuclease/phosphodiesterase" evidence="11">
    <location>
        <begin position="68"/>
        <end position="276"/>
    </location>
</feature>
<evidence type="ECO:0000256" key="1">
    <source>
        <dbReference type="ARBA" id="ARBA00001946"/>
    </source>
</evidence>
<sequence length="287" mass="31865">MQLYIRRSTYALAFISLVTLWSCKRTPVSPQTSCDYPAITTSSLHLIMGNPSGAKKDESQGDNYLMEKTQYALSYNRSQLISNWAAWHLGSEDIGSADRQDDFKPDASLPSGWDAAKPNDYSGSGFDRGHLCPSADRTATQADNSATFLMTNMVPQSPDLNRNTWESLESYCRDLVQQGNELYIYAGTFGSGGTGSNGTATKVKDKITVPEACWKVLIVLPKGDDDVKRVTKTTQTIAIWVPNNQDLDNSWKAYAVSVDEVEQKTGYDFFNHLPVCIQEVIEKPVFQ</sequence>
<dbReference type="SMART" id="SM00477">
    <property type="entry name" value="NUC"/>
    <property type="match status" value="1"/>
</dbReference>
<evidence type="ECO:0000256" key="2">
    <source>
        <dbReference type="ARBA" id="ARBA00010052"/>
    </source>
</evidence>